<comment type="caution">
    <text evidence="2">The sequence shown here is derived from an EMBL/GenBank/DDBJ whole genome shotgun (WGS) entry which is preliminary data.</text>
</comment>
<keyword evidence="1" id="KW-0040">ANK repeat</keyword>
<reference evidence="3" key="1">
    <citation type="journal article" date="2016" name="Nat. Commun.">
        <title>The Gonium pectorale genome demonstrates co-option of cell cycle regulation during the evolution of multicellularity.</title>
        <authorList>
            <person name="Hanschen E.R."/>
            <person name="Marriage T.N."/>
            <person name="Ferris P.J."/>
            <person name="Hamaji T."/>
            <person name="Toyoda A."/>
            <person name="Fujiyama A."/>
            <person name="Neme R."/>
            <person name="Noguchi H."/>
            <person name="Minakuchi Y."/>
            <person name="Suzuki M."/>
            <person name="Kawai-Toyooka H."/>
            <person name="Smith D.R."/>
            <person name="Sparks H."/>
            <person name="Anderson J."/>
            <person name="Bakaric R."/>
            <person name="Luria V."/>
            <person name="Karger A."/>
            <person name="Kirschner M.W."/>
            <person name="Durand P.M."/>
            <person name="Michod R.E."/>
            <person name="Nozaki H."/>
            <person name="Olson B.J."/>
        </authorList>
    </citation>
    <scope>NUCLEOTIDE SEQUENCE [LARGE SCALE GENOMIC DNA]</scope>
    <source>
        <strain evidence="3">NIES-2863</strain>
    </source>
</reference>
<accession>A0A150GY60</accession>
<protein>
    <submittedName>
        <fullName evidence="2">Uncharacterized protein</fullName>
    </submittedName>
</protein>
<feature type="repeat" description="ANK" evidence="1">
    <location>
        <begin position="91"/>
        <end position="119"/>
    </location>
</feature>
<evidence type="ECO:0000313" key="3">
    <source>
        <dbReference type="Proteomes" id="UP000075714"/>
    </source>
</evidence>
<dbReference type="EMBL" id="LSYV01000006">
    <property type="protein sequence ID" value="KXZ54280.1"/>
    <property type="molecule type" value="Genomic_DNA"/>
</dbReference>
<name>A0A150GY60_GONPE</name>
<dbReference type="Gene3D" id="1.25.40.20">
    <property type="entry name" value="Ankyrin repeat-containing domain"/>
    <property type="match status" value="1"/>
</dbReference>
<dbReference type="Pfam" id="PF12796">
    <property type="entry name" value="Ank_2"/>
    <property type="match status" value="1"/>
</dbReference>
<dbReference type="OrthoDB" id="194358at2759"/>
<organism evidence="2 3">
    <name type="scientific">Gonium pectorale</name>
    <name type="common">Green alga</name>
    <dbReference type="NCBI Taxonomy" id="33097"/>
    <lineage>
        <taxon>Eukaryota</taxon>
        <taxon>Viridiplantae</taxon>
        <taxon>Chlorophyta</taxon>
        <taxon>core chlorophytes</taxon>
        <taxon>Chlorophyceae</taxon>
        <taxon>CS clade</taxon>
        <taxon>Chlamydomonadales</taxon>
        <taxon>Volvocaceae</taxon>
        <taxon>Gonium</taxon>
    </lineage>
</organism>
<evidence type="ECO:0000313" key="2">
    <source>
        <dbReference type="EMBL" id="KXZ54280.1"/>
    </source>
</evidence>
<proteinExistence type="predicted"/>
<dbReference type="Proteomes" id="UP000075714">
    <property type="component" value="Unassembled WGS sequence"/>
</dbReference>
<dbReference type="SMART" id="SM00248">
    <property type="entry name" value="ANK"/>
    <property type="match status" value="2"/>
</dbReference>
<dbReference type="InterPro" id="IPR002110">
    <property type="entry name" value="Ankyrin_rpt"/>
</dbReference>
<keyword evidence="3" id="KW-1185">Reference proteome</keyword>
<dbReference type="PROSITE" id="PS50088">
    <property type="entry name" value="ANK_REPEAT"/>
    <property type="match status" value="1"/>
</dbReference>
<dbReference type="PROSITE" id="PS50297">
    <property type="entry name" value="ANK_REP_REGION"/>
    <property type="match status" value="1"/>
</dbReference>
<dbReference type="AlphaFoldDB" id="A0A150GY60"/>
<dbReference type="InterPro" id="IPR036770">
    <property type="entry name" value="Ankyrin_rpt-contain_sf"/>
</dbReference>
<sequence>MEDNEAADAGSLIVLFDRAQGAGSALSGAAAAADSDALDAAAWSLLVDLYDLGAAVVPRAEDLLLRAAEVGHTAVAAQLLDWCPAAAAGPGGSTALCLAARWGHLPVVRLLLRRGADPNGGRVLRPLLFACEGGDGNAGVVGALLEAGADSGVRCAGGARLSDRLREAGSWGLLALLS</sequence>
<dbReference type="SUPFAM" id="SSF48403">
    <property type="entry name" value="Ankyrin repeat"/>
    <property type="match status" value="1"/>
</dbReference>
<gene>
    <name evidence="2" type="ORF">GPECTOR_5g368</name>
</gene>
<evidence type="ECO:0000256" key="1">
    <source>
        <dbReference type="PROSITE-ProRule" id="PRU00023"/>
    </source>
</evidence>